<dbReference type="PANTHER" id="PTHR35440:SF1">
    <property type="entry name" value="TESTIS-EXPRESSED PROTEIN 36"/>
    <property type="match status" value="1"/>
</dbReference>
<keyword evidence="3" id="KW-1185">Reference proteome</keyword>
<feature type="domain" description="Domain of unknown function with conserved HDNR motif" evidence="1">
    <location>
        <begin position="1"/>
        <end position="177"/>
    </location>
</feature>
<dbReference type="Proteomes" id="UP000018468">
    <property type="component" value="Linkage group LG5"/>
</dbReference>
<dbReference type="GeneTree" id="ENSGT00390000012491"/>
<reference evidence="2" key="2">
    <citation type="submission" date="2025-08" db="UniProtKB">
        <authorList>
            <consortium name="Ensembl"/>
        </authorList>
    </citation>
    <scope>IDENTIFICATION</scope>
</reference>
<sequence>MPKGRNWNPCMDRDGEWFSHLGFPPIPFKREAATSTGCMLTQATKHPPNGVPERYLKTSRTTEGNTEKREYPFSVHDNRFALHRTSEMFDVGLGRRKALDGFSQHSSHNFFLWTQDAVPLVSVDGDGMSFYHTEYLGCQETDRPSFRRFPQNHAQMSRGSAAQAGRDLVWFGRHDRTQHTPLSVLAVTQFPSSSKPWNYSYHNKSYYNK</sequence>
<evidence type="ECO:0000313" key="3">
    <source>
        <dbReference type="Proteomes" id="UP000018468"/>
    </source>
</evidence>
<dbReference type="RefSeq" id="XP_069045102.1">
    <property type="nucleotide sequence ID" value="XM_069189001.1"/>
</dbReference>
<dbReference type="InParanoid" id="W5MMP1"/>
<dbReference type="KEGG" id="loc:107077351"/>
<dbReference type="Ensembl" id="ENSLOCT00000009661.1">
    <property type="protein sequence ID" value="ENSLOCP00000009650.1"/>
    <property type="gene ID" value="ENSLOCG00000007946.1"/>
</dbReference>
<dbReference type="GeneID" id="107077351"/>
<dbReference type="OMA" id="SWFPHIG"/>
<protein>
    <submittedName>
        <fullName evidence="2">Testis expressed 36</fullName>
    </submittedName>
</protein>
<dbReference type="Pfam" id="PF15115">
    <property type="entry name" value="HDNR"/>
    <property type="match status" value="1"/>
</dbReference>
<dbReference type="AlphaFoldDB" id="W5MMP1"/>
<dbReference type="PANTHER" id="PTHR35440">
    <property type="entry name" value="TESTIS-EXPRESSED PROTEIN 36"/>
    <property type="match status" value="1"/>
</dbReference>
<dbReference type="eggNOG" id="ENOG502S7MT">
    <property type="taxonomic scope" value="Eukaryota"/>
</dbReference>
<dbReference type="OrthoDB" id="10003408at2759"/>
<proteinExistence type="predicted"/>
<organism evidence="2 3">
    <name type="scientific">Lepisosteus oculatus</name>
    <name type="common">Spotted gar</name>
    <dbReference type="NCBI Taxonomy" id="7918"/>
    <lineage>
        <taxon>Eukaryota</taxon>
        <taxon>Metazoa</taxon>
        <taxon>Chordata</taxon>
        <taxon>Craniata</taxon>
        <taxon>Vertebrata</taxon>
        <taxon>Euteleostomi</taxon>
        <taxon>Actinopterygii</taxon>
        <taxon>Neopterygii</taxon>
        <taxon>Holostei</taxon>
        <taxon>Semionotiformes</taxon>
        <taxon>Lepisosteidae</taxon>
        <taxon>Lepisosteus</taxon>
    </lineage>
</organism>
<accession>W5MMP1</accession>
<dbReference type="InterPro" id="IPR029369">
    <property type="entry name" value="HDNR"/>
</dbReference>
<evidence type="ECO:0000259" key="1">
    <source>
        <dbReference type="Pfam" id="PF15115"/>
    </source>
</evidence>
<dbReference type="HOGENOM" id="CLU_113037_0_0_1"/>
<name>W5MMP1_LEPOC</name>
<dbReference type="Bgee" id="ENSLOCG00000007946">
    <property type="expression patterns" value="Expressed in pharyngeal gill and 6 other cell types or tissues"/>
</dbReference>
<reference evidence="2" key="3">
    <citation type="submission" date="2025-09" db="UniProtKB">
        <authorList>
            <consortium name="Ensembl"/>
        </authorList>
    </citation>
    <scope>IDENTIFICATION</scope>
</reference>
<reference evidence="3" key="1">
    <citation type="submission" date="2011-12" db="EMBL/GenBank/DDBJ databases">
        <title>The Draft Genome of Lepisosteus oculatus.</title>
        <authorList>
            <consortium name="The Broad Institute Genome Assembly &amp; Analysis Group"/>
            <consortium name="Computational R&amp;D Group"/>
            <consortium name="and Sequencing Platform"/>
            <person name="Di Palma F."/>
            <person name="Alfoldi J."/>
            <person name="Johnson J."/>
            <person name="Berlin A."/>
            <person name="Gnerre S."/>
            <person name="Jaffe D."/>
            <person name="MacCallum I."/>
            <person name="Young S."/>
            <person name="Walker B.J."/>
            <person name="Lander E.S."/>
            <person name="Lindblad-Toh K."/>
        </authorList>
    </citation>
    <scope>NUCLEOTIDE SEQUENCE [LARGE SCALE GENOMIC DNA]</scope>
</reference>
<dbReference type="EMBL" id="AHAT01004035">
    <property type="status" value="NOT_ANNOTATED_CDS"/>
    <property type="molecule type" value="Genomic_DNA"/>
</dbReference>
<evidence type="ECO:0000313" key="2">
    <source>
        <dbReference type="Ensembl" id="ENSLOCP00000009650.1"/>
    </source>
</evidence>
<dbReference type="FunCoup" id="W5MMP1">
    <property type="interactions" value="310"/>
</dbReference>